<keyword evidence="7" id="KW-1185">Reference proteome</keyword>
<gene>
    <name evidence="6" type="ORF">SAMN05878503_11943</name>
</gene>
<dbReference type="EMBL" id="OAOQ01000019">
    <property type="protein sequence ID" value="SNX74113.1"/>
    <property type="molecule type" value="Genomic_DNA"/>
</dbReference>
<keyword evidence="3" id="KW-0808">Transferase</keyword>
<protein>
    <recommendedName>
        <fullName evidence="5">Glycosyltransferase 2-like domain-containing protein</fullName>
    </recommendedName>
</protein>
<evidence type="ECO:0000313" key="7">
    <source>
        <dbReference type="Proteomes" id="UP000219467"/>
    </source>
</evidence>
<evidence type="ECO:0000313" key="6">
    <source>
        <dbReference type="EMBL" id="SNX74113.1"/>
    </source>
</evidence>
<dbReference type="InterPro" id="IPR001173">
    <property type="entry name" value="Glyco_trans_2-like"/>
</dbReference>
<dbReference type="GO" id="GO:0016757">
    <property type="term" value="F:glycosyltransferase activity"/>
    <property type="evidence" value="ECO:0007669"/>
    <property type="project" value="UniProtKB-KW"/>
</dbReference>
<name>A0A285D4N5_9RHOB</name>
<dbReference type="CDD" id="cd00761">
    <property type="entry name" value="Glyco_tranf_GTA_type"/>
    <property type="match status" value="1"/>
</dbReference>
<dbReference type="InterPro" id="IPR029044">
    <property type="entry name" value="Nucleotide-diphossugar_trans"/>
</dbReference>
<dbReference type="SUPFAM" id="SSF53448">
    <property type="entry name" value="Nucleotide-diphospho-sugar transferases"/>
    <property type="match status" value="1"/>
</dbReference>
<evidence type="ECO:0000256" key="1">
    <source>
        <dbReference type="ARBA" id="ARBA00006739"/>
    </source>
</evidence>
<evidence type="ECO:0000259" key="5">
    <source>
        <dbReference type="Pfam" id="PF00535"/>
    </source>
</evidence>
<organism evidence="6 7">
    <name type="scientific">Cereibacter ovatus</name>
    <dbReference type="NCBI Taxonomy" id="439529"/>
    <lineage>
        <taxon>Bacteria</taxon>
        <taxon>Pseudomonadati</taxon>
        <taxon>Pseudomonadota</taxon>
        <taxon>Alphaproteobacteria</taxon>
        <taxon>Rhodobacterales</taxon>
        <taxon>Paracoccaceae</taxon>
        <taxon>Cereibacter</taxon>
    </lineage>
</organism>
<evidence type="ECO:0000256" key="4">
    <source>
        <dbReference type="SAM" id="Phobius"/>
    </source>
</evidence>
<feature type="domain" description="Glycosyltransferase 2-like" evidence="5">
    <location>
        <begin position="15"/>
        <end position="155"/>
    </location>
</feature>
<reference evidence="7" key="1">
    <citation type="submission" date="2017-08" db="EMBL/GenBank/DDBJ databases">
        <authorList>
            <person name="Varghese N."/>
            <person name="Submissions S."/>
        </authorList>
    </citation>
    <scope>NUCLEOTIDE SEQUENCE [LARGE SCALE GENOMIC DNA]</scope>
    <source>
        <strain evidence="7">JA234</strain>
    </source>
</reference>
<keyword evidence="4" id="KW-1133">Transmembrane helix</keyword>
<keyword evidence="4" id="KW-0472">Membrane</keyword>
<dbReference type="Pfam" id="PF00535">
    <property type="entry name" value="Glycos_transf_2"/>
    <property type="match status" value="1"/>
</dbReference>
<dbReference type="Proteomes" id="UP000219467">
    <property type="component" value="Unassembled WGS sequence"/>
</dbReference>
<dbReference type="PANTHER" id="PTHR43179:SF12">
    <property type="entry name" value="GALACTOFURANOSYLTRANSFERASE GLFT2"/>
    <property type="match status" value="1"/>
</dbReference>
<evidence type="ECO:0000256" key="2">
    <source>
        <dbReference type="ARBA" id="ARBA00022676"/>
    </source>
</evidence>
<comment type="similarity">
    <text evidence="1">Belongs to the glycosyltransferase 2 family.</text>
</comment>
<dbReference type="Gene3D" id="3.90.550.10">
    <property type="entry name" value="Spore Coat Polysaccharide Biosynthesis Protein SpsA, Chain A"/>
    <property type="match status" value="1"/>
</dbReference>
<dbReference type="AlphaFoldDB" id="A0A285D4N5"/>
<proteinExistence type="inferred from homology"/>
<dbReference type="PANTHER" id="PTHR43179">
    <property type="entry name" value="RHAMNOSYLTRANSFERASE WBBL"/>
    <property type="match status" value="1"/>
</dbReference>
<keyword evidence="2" id="KW-0328">Glycosyltransferase</keyword>
<keyword evidence="4" id="KW-0812">Transmembrane</keyword>
<feature type="transmembrane region" description="Helical" evidence="4">
    <location>
        <begin position="270"/>
        <end position="290"/>
    </location>
</feature>
<sequence length="329" mass="36418">MTSNPARNRHLTIVVATLTRQRPTMLQALLLSWGRMVLPPDCTLRCLVVENDSAENSRQMVETCRMPNGAALAYVLEPELGIPFARNRAAREAIAGGADLLAFVDDDEEVAPDWLDRLVAGYRRSDAVLIGAPLRIGPLTDPAARWSERLMHRSLSARYLRKEARAARRADLPGCPGVTVVTNNWLAETGLFTEHGLWFDETMRFTGGSDAKFCADARAAGLRVGWVTDAFVHETVPPERLSFLYQFRRGRDQSNTHFLRRIAKRPASRFGVLVSVPLRAVLVMALILALPLTRGRTYVDVARSAGWIVGRLSALAGRRSALYSQVTGN</sequence>
<evidence type="ECO:0000256" key="3">
    <source>
        <dbReference type="ARBA" id="ARBA00022679"/>
    </source>
</evidence>
<dbReference type="OrthoDB" id="6116224at2"/>
<accession>A0A285D4N5</accession>
<dbReference type="RefSeq" id="WP_097031540.1">
    <property type="nucleotide sequence ID" value="NZ_OAOQ01000019.1"/>
</dbReference>